<feature type="transmembrane region" description="Helical" evidence="1">
    <location>
        <begin position="103"/>
        <end position="123"/>
    </location>
</feature>
<evidence type="ECO:0000313" key="2">
    <source>
        <dbReference type="EMBL" id="WBA40313.1"/>
    </source>
</evidence>
<protein>
    <submittedName>
        <fullName evidence="2">Uncharacterized protein</fullName>
    </submittedName>
</protein>
<evidence type="ECO:0000256" key="1">
    <source>
        <dbReference type="SAM" id="Phobius"/>
    </source>
</evidence>
<keyword evidence="3" id="KW-1185">Reference proteome</keyword>
<keyword evidence="1" id="KW-0812">Transmembrane</keyword>
<evidence type="ECO:0000313" key="3">
    <source>
        <dbReference type="Proteomes" id="UP001211005"/>
    </source>
</evidence>
<feature type="transmembrane region" description="Helical" evidence="1">
    <location>
        <begin position="29"/>
        <end position="57"/>
    </location>
</feature>
<proteinExistence type="predicted"/>
<name>A0ABY7LN42_9BACT</name>
<sequence>MMSLRSSFSASEAKPLGRWLALTQQLKDLLSMALLGFALLFGVLVGIAIPGLVLFFVRWRLLGTTTSHATRNTIWLLTLLHELVWAAVFLSESGASEMGDTTSLGYSYALGVVVSICGLAATITTKTDVPDAA</sequence>
<dbReference type="Proteomes" id="UP001211005">
    <property type="component" value="Chromosome"/>
</dbReference>
<reference evidence="2 3" key="1">
    <citation type="submission" date="2022-12" db="EMBL/GenBank/DDBJ databases">
        <title>Hymenobacter canadensis sp. nov. isolated from lake water of the Cambridge Bay, Canada.</title>
        <authorList>
            <person name="Kim W.H."/>
            <person name="Lee Y.M."/>
        </authorList>
    </citation>
    <scope>NUCLEOTIDE SEQUENCE [LARGE SCALE GENOMIC DNA]</scope>
    <source>
        <strain evidence="2 3">PAMC 29467</strain>
    </source>
</reference>
<accession>A0ABY7LN42</accession>
<gene>
    <name evidence="2" type="ORF">O3303_10770</name>
</gene>
<organism evidence="2 3">
    <name type="scientific">Hymenobacter canadensis</name>
    <dbReference type="NCBI Taxonomy" id="2999067"/>
    <lineage>
        <taxon>Bacteria</taxon>
        <taxon>Pseudomonadati</taxon>
        <taxon>Bacteroidota</taxon>
        <taxon>Cytophagia</taxon>
        <taxon>Cytophagales</taxon>
        <taxon>Hymenobacteraceae</taxon>
        <taxon>Hymenobacter</taxon>
    </lineage>
</organism>
<keyword evidence="1" id="KW-1133">Transmembrane helix</keyword>
<feature type="transmembrane region" description="Helical" evidence="1">
    <location>
        <begin position="69"/>
        <end position="91"/>
    </location>
</feature>
<keyword evidence="1" id="KW-0472">Membrane</keyword>
<dbReference type="EMBL" id="CP114767">
    <property type="protein sequence ID" value="WBA40313.1"/>
    <property type="molecule type" value="Genomic_DNA"/>
</dbReference>
<dbReference type="RefSeq" id="WP_269558421.1">
    <property type="nucleotide sequence ID" value="NZ_CP114767.1"/>
</dbReference>